<evidence type="ECO:0008006" key="5">
    <source>
        <dbReference type="Google" id="ProtNLM"/>
    </source>
</evidence>
<feature type="transmembrane region" description="Helical" evidence="2">
    <location>
        <begin position="227"/>
        <end position="249"/>
    </location>
</feature>
<evidence type="ECO:0000313" key="4">
    <source>
        <dbReference type="Proteomes" id="UP000649955"/>
    </source>
</evidence>
<dbReference type="EMBL" id="BNAW01000051">
    <property type="protein sequence ID" value="GHG41508.1"/>
    <property type="molecule type" value="Genomic_DNA"/>
</dbReference>
<comment type="caution">
    <text evidence="3">The sequence shown here is derived from an EMBL/GenBank/DDBJ whole genome shotgun (WGS) entry which is preliminary data.</text>
</comment>
<keyword evidence="2" id="KW-1133">Transmembrane helix</keyword>
<organism evidence="3 4">
    <name type="scientific">Amycolatopsis bullii</name>
    <dbReference type="NCBI Taxonomy" id="941987"/>
    <lineage>
        <taxon>Bacteria</taxon>
        <taxon>Bacillati</taxon>
        <taxon>Actinomycetota</taxon>
        <taxon>Actinomycetes</taxon>
        <taxon>Pseudonocardiales</taxon>
        <taxon>Pseudonocardiaceae</taxon>
        <taxon>Amycolatopsis</taxon>
    </lineage>
</organism>
<dbReference type="RefSeq" id="WP_191315953.1">
    <property type="nucleotide sequence ID" value="NZ_BNAW01000051.1"/>
</dbReference>
<keyword evidence="2" id="KW-0472">Membrane</keyword>
<keyword evidence="2" id="KW-0812">Transmembrane</keyword>
<keyword evidence="4" id="KW-1185">Reference proteome</keyword>
<accession>A0ABQ3KNY6</accession>
<gene>
    <name evidence="3" type="ORF">GCM10017567_73740</name>
</gene>
<feature type="compositionally biased region" description="Basic and acidic residues" evidence="1">
    <location>
        <begin position="355"/>
        <end position="365"/>
    </location>
</feature>
<proteinExistence type="predicted"/>
<evidence type="ECO:0000256" key="2">
    <source>
        <dbReference type="SAM" id="Phobius"/>
    </source>
</evidence>
<sequence>MQVIAASLAIVAVGSGFAYLFQVEDIDHSKTSVGLEVQRPDVGIPGPSLRFLVTANSLDPVERKLKATLSIVPTPLENRPEFVDRNSQPVVDATTGKLRPEFADSKLRIRITNLWVEDVEVLYPLAKVVDPRGVPDTVEVGFSVPAIVDPADFPNETYSLDLGMFVFLPEGISAVKQWRGVAPVPFVFGVAAADQLGHWTIDTDRVVSQGKSKYGLPLIAVKFARGWPYWAFVYAISLMPGVIGLSFAVRTRRRRGSTGEDTSAAMELAAALLALIALRQVFVPTDVSGLTRLDILLGGQLLVVCWLMAAAYVRTPAETPAPEAAPPKPSTVRRASIRLRGHVPRLPDGAASRYRSADGSRSDTG</sequence>
<name>A0ABQ3KNY6_9PSEU</name>
<evidence type="ECO:0000256" key="1">
    <source>
        <dbReference type="SAM" id="MobiDB-lite"/>
    </source>
</evidence>
<feature type="region of interest" description="Disordered" evidence="1">
    <location>
        <begin position="318"/>
        <end position="365"/>
    </location>
</feature>
<evidence type="ECO:0000313" key="3">
    <source>
        <dbReference type="EMBL" id="GHG41508.1"/>
    </source>
</evidence>
<protein>
    <recommendedName>
        <fullName evidence="5">DUF4436 domain-containing protein</fullName>
    </recommendedName>
</protein>
<dbReference type="Proteomes" id="UP000649955">
    <property type="component" value="Unassembled WGS sequence"/>
</dbReference>
<reference evidence="4" key="1">
    <citation type="journal article" date="2019" name="Int. J. Syst. Evol. Microbiol.">
        <title>The Global Catalogue of Microorganisms (GCM) 10K type strain sequencing project: providing services to taxonomists for standard genome sequencing and annotation.</title>
        <authorList>
            <consortium name="The Broad Institute Genomics Platform"/>
            <consortium name="The Broad Institute Genome Sequencing Center for Infectious Disease"/>
            <person name="Wu L."/>
            <person name="Ma J."/>
        </authorList>
    </citation>
    <scope>NUCLEOTIDE SEQUENCE [LARGE SCALE GENOMIC DNA]</scope>
    <source>
        <strain evidence="4">CGMCC 4.7680</strain>
    </source>
</reference>